<evidence type="ECO:0000256" key="4">
    <source>
        <dbReference type="ARBA" id="ARBA00022898"/>
    </source>
</evidence>
<dbReference type="InterPro" id="IPR015424">
    <property type="entry name" value="PyrdxlP-dep_Trfase"/>
</dbReference>
<evidence type="ECO:0000313" key="11">
    <source>
        <dbReference type="EMBL" id="HJC87011.1"/>
    </source>
</evidence>
<keyword evidence="4 7" id="KW-0663">Pyridoxal phosphate</keyword>
<comment type="function">
    <text evidence="7">Involved in phosphonate degradation.</text>
</comment>
<comment type="caution">
    <text evidence="11">The sequence shown here is derived from an EMBL/GenBank/DDBJ whole genome shotgun (WGS) entry which is preliminary data.</text>
</comment>
<dbReference type="InterPro" id="IPR000192">
    <property type="entry name" value="Aminotrans_V_dom"/>
</dbReference>
<dbReference type="Gene3D" id="3.40.640.10">
    <property type="entry name" value="Type I PLP-dependent aspartate aminotransferase-like (Major domain)"/>
    <property type="match status" value="1"/>
</dbReference>
<evidence type="ECO:0000256" key="5">
    <source>
        <dbReference type="ARBA" id="ARBA00023317"/>
    </source>
</evidence>
<evidence type="ECO:0000256" key="8">
    <source>
        <dbReference type="PIRSR" id="PIRSR000524-1"/>
    </source>
</evidence>
<comment type="subunit">
    <text evidence="7">Homodimer.</text>
</comment>
<dbReference type="GO" id="GO:0019700">
    <property type="term" value="P:organic phosphonate catabolic process"/>
    <property type="evidence" value="ECO:0007669"/>
    <property type="project" value="UniProtKB-UniRule"/>
</dbReference>
<evidence type="ECO:0000256" key="9">
    <source>
        <dbReference type="PIRSR" id="PIRSR000524-50"/>
    </source>
</evidence>
<evidence type="ECO:0000256" key="7">
    <source>
        <dbReference type="HAMAP-Rule" id="MF_01376"/>
    </source>
</evidence>
<comment type="cofactor">
    <cofactor evidence="1 7 9">
        <name>pyridoxal 5'-phosphate</name>
        <dbReference type="ChEBI" id="CHEBI:597326"/>
    </cofactor>
</comment>
<dbReference type="NCBIfam" id="NF010006">
    <property type="entry name" value="PRK13479.1"/>
    <property type="match status" value="1"/>
</dbReference>
<dbReference type="NCBIfam" id="TIGR02326">
    <property type="entry name" value="transamin_PhnW"/>
    <property type="match status" value="1"/>
</dbReference>
<evidence type="ECO:0000256" key="1">
    <source>
        <dbReference type="ARBA" id="ARBA00001933"/>
    </source>
</evidence>
<dbReference type="EMBL" id="DWVS01000073">
    <property type="protein sequence ID" value="HJC87011.1"/>
    <property type="molecule type" value="Genomic_DNA"/>
</dbReference>
<comment type="similarity">
    <text evidence="7">Belongs to the class-V pyridoxal-phosphate-dependent aminotransferase family. PhnW subfamily.</text>
</comment>
<dbReference type="NCBIfam" id="TIGR03301">
    <property type="entry name" value="PhnW-AepZ"/>
    <property type="match status" value="1"/>
</dbReference>
<evidence type="ECO:0000313" key="12">
    <source>
        <dbReference type="Proteomes" id="UP000823922"/>
    </source>
</evidence>
<dbReference type="PANTHER" id="PTHR42778:SF1">
    <property type="entry name" value="2-AMINOETHYLPHOSPHONATE--PYRUVATE TRANSAMINASE"/>
    <property type="match status" value="1"/>
</dbReference>
<feature type="domain" description="Aminotransferase class V" evidence="10">
    <location>
        <begin position="53"/>
        <end position="303"/>
    </location>
</feature>
<comment type="catalytic activity">
    <reaction evidence="6 7">
        <text>(2-aminoethyl)phosphonate + pyruvate = phosphonoacetaldehyde + L-alanine</text>
        <dbReference type="Rhea" id="RHEA:17021"/>
        <dbReference type="ChEBI" id="CHEBI:15361"/>
        <dbReference type="ChEBI" id="CHEBI:57418"/>
        <dbReference type="ChEBI" id="CHEBI:57972"/>
        <dbReference type="ChEBI" id="CHEBI:58383"/>
        <dbReference type="EC" id="2.6.1.37"/>
    </reaction>
</comment>
<evidence type="ECO:0000259" key="10">
    <source>
        <dbReference type="Pfam" id="PF00266"/>
    </source>
</evidence>
<reference evidence="11" key="2">
    <citation type="submission" date="2021-04" db="EMBL/GenBank/DDBJ databases">
        <authorList>
            <person name="Gilroy R."/>
        </authorList>
    </citation>
    <scope>NUCLEOTIDE SEQUENCE</scope>
    <source>
        <strain evidence="11">ChiBcec1-1630</strain>
    </source>
</reference>
<dbReference type="PIRSF" id="PIRSF000524">
    <property type="entry name" value="SPT"/>
    <property type="match status" value="1"/>
</dbReference>
<evidence type="ECO:0000256" key="3">
    <source>
        <dbReference type="ARBA" id="ARBA00022679"/>
    </source>
</evidence>
<keyword evidence="2 7" id="KW-0032">Aminotransferase</keyword>
<proteinExistence type="inferred from homology"/>
<dbReference type="InterPro" id="IPR024169">
    <property type="entry name" value="SP_NH2Trfase/AEP_transaminase"/>
</dbReference>
<evidence type="ECO:0000256" key="2">
    <source>
        <dbReference type="ARBA" id="ARBA00022576"/>
    </source>
</evidence>
<protein>
    <recommendedName>
        <fullName evidence="7">2-aminoethylphosphonate--pyruvate transaminase</fullName>
        <ecNumber evidence="7">2.6.1.37</ecNumber>
    </recommendedName>
    <alternativeName>
        <fullName evidence="7">2-aminoethylphosphonate aminotransferase</fullName>
    </alternativeName>
    <alternativeName>
        <fullName evidence="7">AEP transaminase</fullName>
        <shortName evidence="7">AEPT</shortName>
    </alternativeName>
</protein>
<accession>A0A9D2TQN7</accession>
<name>A0A9D2TQN7_9FIRM</name>
<gene>
    <name evidence="7 11" type="primary">phnW</name>
    <name evidence="11" type="ORF">H9926_03225</name>
</gene>
<dbReference type="HAMAP" id="MF_01376">
    <property type="entry name" value="PhnW_aminotrans_5"/>
    <property type="match status" value="1"/>
</dbReference>
<dbReference type="Gene3D" id="3.90.1150.10">
    <property type="entry name" value="Aspartate Aminotransferase, domain 1"/>
    <property type="match status" value="1"/>
</dbReference>
<dbReference type="Pfam" id="PF00266">
    <property type="entry name" value="Aminotran_5"/>
    <property type="match status" value="1"/>
</dbReference>
<dbReference type="InterPro" id="IPR015422">
    <property type="entry name" value="PyrdxlP-dep_Trfase_small"/>
</dbReference>
<dbReference type="SUPFAM" id="SSF53383">
    <property type="entry name" value="PLP-dependent transferases"/>
    <property type="match status" value="1"/>
</dbReference>
<reference evidence="11" key="1">
    <citation type="journal article" date="2021" name="PeerJ">
        <title>Extensive microbial diversity within the chicken gut microbiome revealed by metagenomics and culture.</title>
        <authorList>
            <person name="Gilroy R."/>
            <person name="Ravi A."/>
            <person name="Getino M."/>
            <person name="Pursley I."/>
            <person name="Horton D.L."/>
            <person name="Alikhan N.F."/>
            <person name="Baker D."/>
            <person name="Gharbi K."/>
            <person name="Hall N."/>
            <person name="Watson M."/>
            <person name="Adriaenssens E.M."/>
            <person name="Foster-Nyarko E."/>
            <person name="Jarju S."/>
            <person name="Secka A."/>
            <person name="Antonio M."/>
            <person name="Oren A."/>
            <person name="Chaudhuri R.R."/>
            <person name="La Ragione R."/>
            <person name="Hildebrand F."/>
            <person name="Pallen M.J."/>
        </authorList>
    </citation>
    <scope>NUCLEOTIDE SEQUENCE</scope>
    <source>
        <strain evidence="11">ChiBcec1-1630</strain>
    </source>
</reference>
<keyword evidence="3 7" id="KW-0808">Transferase</keyword>
<dbReference type="GO" id="GO:0047304">
    <property type="term" value="F:2-aminoethylphosphonate-pyruvate transaminase activity"/>
    <property type="evidence" value="ECO:0007669"/>
    <property type="project" value="UniProtKB-UniRule"/>
</dbReference>
<evidence type="ECO:0000256" key="6">
    <source>
        <dbReference type="ARBA" id="ARBA00049460"/>
    </source>
</evidence>
<feature type="binding site" evidence="8">
    <location>
        <position position="337"/>
    </location>
    <ligand>
        <name>substrate</name>
    </ligand>
</feature>
<organism evidence="11 12">
    <name type="scientific">Candidatus Eisenbergiella intestinigallinarum</name>
    <dbReference type="NCBI Taxonomy" id="2838549"/>
    <lineage>
        <taxon>Bacteria</taxon>
        <taxon>Bacillati</taxon>
        <taxon>Bacillota</taxon>
        <taxon>Clostridia</taxon>
        <taxon>Lachnospirales</taxon>
        <taxon>Lachnospiraceae</taxon>
        <taxon>Eisenbergiella</taxon>
    </lineage>
</organism>
<keyword evidence="5 7" id="KW-0670">Pyruvate</keyword>
<dbReference type="Proteomes" id="UP000823922">
    <property type="component" value="Unassembled WGS sequence"/>
</dbReference>
<dbReference type="AlphaFoldDB" id="A0A9D2TQN7"/>
<sequence length="374" mass="42250">MPNYKLLTPGPLTTTDTVKREMLFDHCTWDEDYKQVTRKILRELLGLAHAPEETYTVVLMQGSGTFGVESVVGSSLGDEQKLLVCANGAYGERMAEIARRMGKKVSVYRENYDRIPDARRVAQILEEDPEITHVGMIHSETTSGILNDIAAVGKVVKAAGKTFIVDAMSSFAGVDIDVPEIGMDFLISSANKCVQGVPGFSYIICRRDALAACEGKSRSLSLDLYDQWVTMEKDGKWRFTSPTHSVLAFAKALEELKEEGGIPARAKRYRENNMELIRRMKEMGFKPYIDGKYQGPIITTFFYPEGKNFSFDEMYRYIKERGYAIYPGKVTDADTFRIGNIGEIYPEDIERVCGIIEDFLEEHDREEEQNGKEN</sequence>
<dbReference type="InterPro" id="IPR012703">
    <property type="entry name" value="NH2EtPonate_pyrv_transaminase"/>
</dbReference>
<dbReference type="InterPro" id="IPR015421">
    <property type="entry name" value="PyrdxlP-dep_Trfase_major"/>
</dbReference>
<feature type="modified residue" description="N6-(pyridoxal phosphate)lysine" evidence="7 9">
    <location>
        <position position="192"/>
    </location>
</feature>
<dbReference type="PANTHER" id="PTHR42778">
    <property type="entry name" value="2-AMINOETHYLPHOSPHONATE--PYRUVATE TRANSAMINASE"/>
    <property type="match status" value="1"/>
</dbReference>
<dbReference type="EC" id="2.6.1.37" evidence="7"/>